<dbReference type="STRING" id="623280.SAMN05660226_03401"/>
<dbReference type="InterPro" id="IPR000782">
    <property type="entry name" value="FAS1_domain"/>
</dbReference>
<proteinExistence type="predicted"/>
<dbReference type="GO" id="GO:0009279">
    <property type="term" value="C:cell outer membrane"/>
    <property type="evidence" value="ECO:0007669"/>
    <property type="project" value="UniProtKB-SubCell"/>
</dbReference>
<accession>A0A1T5EM97</accession>
<dbReference type="SMART" id="SM00554">
    <property type="entry name" value="FAS1"/>
    <property type="match status" value="1"/>
</dbReference>
<dbReference type="Pfam" id="PF02469">
    <property type="entry name" value="Fasciclin"/>
    <property type="match status" value="1"/>
</dbReference>
<dbReference type="OrthoDB" id="611136at2"/>
<dbReference type="SUPFAM" id="SSF49478">
    <property type="entry name" value="Cna protein B-type domain"/>
    <property type="match status" value="1"/>
</dbReference>
<gene>
    <name evidence="2" type="ORF">SAMN05660226_03401</name>
</gene>
<dbReference type="Proteomes" id="UP000190541">
    <property type="component" value="Unassembled WGS sequence"/>
</dbReference>
<feature type="domain" description="FAS1" evidence="1">
    <location>
        <begin position="42"/>
        <end position="177"/>
    </location>
</feature>
<protein>
    <submittedName>
        <fullName evidence="2">Uncaracterized surface protein containing fasciclin (FAS1) repeats</fullName>
    </submittedName>
</protein>
<evidence type="ECO:0000313" key="3">
    <source>
        <dbReference type="Proteomes" id="UP000190541"/>
    </source>
</evidence>
<evidence type="ECO:0000313" key="2">
    <source>
        <dbReference type="EMBL" id="SKB84770.1"/>
    </source>
</evidence>
<keyword evidence="3" id="KW-1185">Reference proteome</keyword>
<dbReference type="SUPFAM" id="SSF48452">
    <property type="entry name" value="TPR-like"/>
    <property type="match status" value="1"/>
</dbReference>
<dbReference type="EMBL" id="FUYS01000010">
    <property type="protein sequence ID" value="SKB84770.1"/>
    <property type="molecule type" value="Genomic_DNA"/>
</dbReference>
<dbReference type="Gene3D" id="1.25.40.390">
    <property type="match status" value="2"/>
</dbReference>
<dbReference type="InterPro" id="IPR011990">
    <property type="entry name" value="TPR-like_helical_dom_sf"/>
</dbReference>
<sequence>MKNALTKLCLFSLFGISLIWACKKKDPIPDDNIEDRTPAEVIQDITRHMADADSISIFTNALKTLSLQQEDITDGLTVFAPLNPVDNDIQTISKIAATEPLDDFSVNDLTDSVLMDHLVKGVFDLSDLTDGKTLTSLSGKTLRVTQIGERVWINGVPVSGEIAPDGRQIIYTVKKPLTGTTVDDALQTTTLEITVWDAMEWSLDRPKGVIAAGARVFLYASQTDYANSVPAYNAVTDTSGKAIFANITPGRYFIEASKDDRSNIFAESAQPENGLFTGLAAITVFQSATEIENSPTQGGARPGNFRWLDANSDGKIDGADRVAIPHEQATASDSRVTSIDVLIGYLNNAENKPLTEAQLADELASFRINLANWQADLAVTDALLAGDVRQSELRPPLNSRFQGIGDFSFSATHPLITQLWQGGYGLIEHLNTLEKRAPQSAASTGSLKLLRAFAYLRLLTYFGNIPLQGEHGQLNNQQVDNVYTFIQDELEGASSRLPERVEDPALLSRGSADMLLAKLALLRAEYDVVAALTAKIITAGHHSLVPDQHVFRANSAEIIWASPVALSGAMKDYFYQRDQLPFLRLRETYLMNIEANAALGNTEAAVNAFNMLCSLKGMPPLPPSISKEELTAQYQDLWISDMEREGFQFPNLIRWERAAELLAARGYNEPKHQLLPIPMAVIDANPQMMQNPGY</sequence>
<evidence type="ECO:0000259" key="1">
    <source>
        <dbReference type="PROSITE" id="PS50213"/>
    </source>
</evidence>
<dbReference type="Gene3D" id="2.30.180.10">
    <property type="entry name" value="FAS1 domain"/>
    <property type="match status" value="1"/>
</dbReference>
<dbReference type="RefSeq" id="WP_079718044.1">
    <property type="nucleotide sequence ID" value="NZ_FUYS01000010.1"/>
</dbReference>
<dbReference type="InterPro" id="IPR036378">
    <property type="entry name" value="FAS1_dom_sf"/>
</dbReference>
<name>A0A1T5EM97_9SPHI</name>
<reference evidence="2 3" key="1">
    <citation type="submission" date="2017-02" db="EMBL/GenBank/DDBJ databases">
        <authorList>
            <person name="Peterson S.W."/>
        </authorList>
    </citation>
    <scope>NUCLEOTIDE SEQUENCE [LARGE SCALE GENOMIC DNA]</scope>
    <source>
        <strain evidence="2 3">DSM 22899</strain>
    </source>
</reference>
<dbReference type="SUPFAM" id="SSF82153">
    <property type="entry name" value="FAS1 domain"/>
    <property type="match status" value="1"/>
</dbReference>
<dbReference type="AlphaFoldDB" id="A0A1T5EM97"/>
<dbReference type="PROSITE" id="PS50213">
    <property type="entry name" value="FAS1"/>
    <property type="match status" value="1"/>
</dbReference>
<organism evidence="2 3">
    <name type="scientific">Parapedobacter luteus</name>
    <dbReference type="NCBI Taxonomy" id="623280"/>
    <lineage>
        <taxon>Bacteria</taxon>
        <taxon>Pseudomonadati</taxon>
        <taxon>Bacteroidota</taxon>
        <taxon>Sphingobacteriia</taxon>
        <taxon>Sphingobacteriales</taxon>
        <taxon>Sphingobacteriaceae</taxon>
        <taxon>Parapedobacter</taxon>
    </lineage>
</organism>